<organism evidence="3 4">
    <name type="scientific">Cocleimonas flava</name>
    <dbReference type="NCBI Taxonomy" id="634765"/>
    <lineage>
        <taxon>Bacteria</taxon>
        <taxon>Pseudomonadati</taxon>
        <taxon>Pseudomonadota</taxon>
        <taxon>Gammaproteobacteria</taxon>
        <taxon>Thiotrichales</taxon>
        <taxon>Thiotrichaceae</taxon>
        <taxon>Cocleimonas</taxon>
    </lineage>
</organism>
<keyword evidence="4" id="KW-1185">Reference proteome</keyword>
<name>A0A4R1F014_9GAMM</name>
<keyword evidence="3" id="KW-0489">Methyltransferase</keyword>
<dbReference type="Pfam" id="PF01571">
    <property type="entry name" value="GCV_T"/>
    <property type="match status" value="1"/>
</dbReference>
<dbReference type="EMBL" id="SMFQ01000003">
    <property type="protein sequence ID" value="TCJ87507.1"/>
    <property type="molecule type" value="Genomic_DNA"/>
</dbReference>
<gene>
    <name evidence="3" type="ORF">EV695_2017</name>
</gene>
<feature type="domain" description="GCVT N-terminal" evidence="2">
    <location>
        <begin position="18"/>
        <end position="268"/>
    </location>
</feature>
<dbReference type="PANTHER" id="PTHR43757">
    <property type="entry name" value="AMINOMETHYLTRANSFERASE"/>
    <property type="match status" value="1"/>
</dbReference>
<accession>A0A4R1F014</accession>
<comment type="caution">
    <text evidence="3">The sequence shown here is derived from an EMBL/GenBank/DDBJ whole genome shotgun (WGS) entry which is preliminary data.</text>
</comment>
<dbReference type="SUPFAM" id="SSF103025">
    <property type="entry name" value="Folate-binding domain"/>
    <property type="match status" value="1"/>
</dbReference>
<dbReference type="PANTHER" id="PTHR43757:SF2">
    <property type="entry name" value="AMINOMETHYLTRANSFERASE, MITOCHONDRIAL"/>
    <property type="match status" value="1"/>
</dbReference>
<evidence type="ECO:0000256" key="1">
    <source>
        <dbReference type="PIRSR" id="PIRSR006487-1"/>
    </source>
</evidence>
<sequence>MTPAISISRRLRSTPFTSRVTEAGVKSYTVYNHMLLPTSFRSLEEDYWHLCNHVQVWDVSCERQVEIKGPDAFRLIQLMTPRDLGNAKFGMCFYVPVCDEDGKILNDPIAIKHDDNHWWLSIADSDVILWAKGLATGYGLDVKITEPDVWPLAVQGPKAEELVARVFGDETKDIRFFRYQNINYRGKEMLVARSGWSKRGGFEIYVNDAELGQQLWDDLFSQGEDLNVGPGCPNQIERMESSLLSYGNEVDSSNTPLECGLDKYVNLDADIESLSIEALRKQKNETGVKQQLMGVIVHADPKTSLGGSLYEGANEDNEDNESDKKLVGEIRSQVWSPRYQVHLAFAMCQLSGIEGKTEFTVDTNSDKGKGTAKATLATLPFNFTELALELELELESELNL</sequence>
<proteinExistence type="predicted"/>
<dbReference type="OrthoDB" id="9774591at2"/>
<dbReference type="GO" id="GO:0032259">
    <property type="term" value="P:methylation"/>
    <property type="evidence" value="ECO:0007669"/>
    <property type="project" value="UniProtKB-KW"/>
</dbReference>
<dbReference type="NCBIfam" id="NF009133">
    <property type="entry name" value="PRK12486.1"/>
    <property type="match status" value="1"/>
</dbReference>
<dbReference type="Proteomes" id="UP000294887">
    <property type="component" value="Unassembled WGS sequence"/>
</dbReference>
<dbReference type="RefSeq" id="WP_131905777.1">
    <property type="nucleotide sequence ID" value="NZ_BAAAFU010000004.1"/>
</dbReference>
<protein>
    <submittedName>
        <fullName evidence="3">Dimethylsulfoniopropionate demethylase</fullName>
    </submittedName>
</protein>
<dbReference type="InterPro" id="IPR027266">
    <property type="entry name" value="TrmE/GcvT-like"/>
</dbReference>
<evidence type="ECO:0000313" key="3">
    <source>
        <dbReference type="EMBL" id="TCJ87507.1"/>
    </source>
</evidence>
<dbReference type="PIRSF" id="PIRSF006487">
    <property type="entry name" value="GcvT"/>
    <property type="match status" value="1"/>
</dbReference>
<evidence type="ECO:0000259" key="2">
    <source>
        <dbReference type="Pfam" id="PF01571"/>
    </source>
</evidence>
<evidence type="ECO:0000313" key="4">
    <source>
        <dbReference type="Proteomes" id="UP000294887"/>
    </source>
</evidence>
<reference evidence="3 4" key="1">
    <citation type="submission" date="2019-03" db="EMBL/GenBank/DDBJ databases">
        <title>Genomic Encyclopedia of Type Strains, Phase IV (KMG-IV): sequencing the most valuable type-strain genomes for metagenomic binning, comparative biology and taxonomic classification.</title>
        <authorList>
            <person name="Goeker M."/>
        </authorList>
    </citation>
    <scope>NUCLEOTIDE SEQUENCE [LARGE SCALE GENOMIC DNA]</scope>
    <source>
        <strain evidence="3 4">DSM 24830</strain>
    </source>
</reference>
<keyword evidence="3" id="KW-0808">Transferase</keyword>
<dbReference type="AlphaFoldDB" id="A0A4R1F014"/>
<dbReference type="InterPro" id="IPR006222">
    <property type="entry name" value="GCVT_N"/>
</dbReference>
<dbReference type="Gene3D" id="3.30.1360.120">
    <property type="entry name" value="Probable tRNA modification gtpase trme, domain 1"/>
    <property type="match status" value="1"/>
</dbReference>
<feature type="binding site" evidence="1">
    <location>
        <position position="203"/>
    </location>
    <ligand>
        <name>substrate</name>
    </ligand>
</feature>
<dbReference type="InterPro" id="IPR028896">
    <property type="entry name" value="GcvT/YgfZ/DmdA"/>
</dbReference>
<dbReference type="GO" id="GO:0008168">
    <property type="term" value="F:methyltransferase activity"/>
    <property type="evidence" value="ECO:0007669"/>
    <property type="project" value="UniProtKB-KW"/>
</dbReference>